<feature type="region of interest" description="Disordered" evidence="2">
    <location>
        <begin position="611"/>
        <end position="653"/>
    </location>
</feature>
<sequence>MLALKQDTLSAVPTLMIDSLIDDRCKQAIMYRAAKEGSSSGAAIPGRSCKSKERRISGEDTPAPRSSSEERPATGLRVEPELASRRCSSHEEVTTLKRCTDIPLNRNACQQMASGSSGRAGAPGDDSNRDLSPHPPQPKRREIETPSSPCPESSQEWREACRNAERPNPLHLQDVRYQSTRPKAAEEGSADRPMADIDQPCHPPCDGREANGGPEEADGSVPNTPSTLSKDSIPPLDLNSFREERSVFYLKPVLSEHRFSWPMVQALVDEEPVMPYLQKANSYEAPLSPSAYRSYLSHRRNFKDEEASQTTVKQLSKRVHWLKKKVKQFEENFEKEHGYRPSHAEKMNHAEMKRTLLELNKLRKDLKTLKKKYSFEEPAYLSFSTWGRDSLRGLCDMDDGSAKPTQVMERALNDTLMSLAEKRRAAQRPDSVDDMTREQVLEEKLALQKALLRFESVHGRPSRRADRNLMRPLYDRYRSVKRLVGRNPLAKGKDSELQPILEHVAMNFTSPTSPELEEVVDDVTPISAMAQSEAISDVEEPAQAKKKFEQVPMVLDKCSDSICMSFLYIMYNVDQLLFEHCTAKFADNTQCCVPVFDMCHELPLCPEHAKKRDNYDKMAAEPKPKKPRKKSKPPALTRPPKRARKEKNAQLQA</sequence>
<feature type="compositionally biased region" description="Low complexity" evidence="2">
    <location>
        <begin position="113"/>
        <end position="122"/>
    </location>
</feature>
<keyword evidence="4" id="KW-1185">Reference proteome</keyword>
<evidence type="ECO:0000256" key="1">
    <source>
        <dbReference type="SAM" id="Coils"/>
    </source>
</evidence>
<accession>A0A9D4PA32</accession>
<feature type="compositionally biased region" description="Basic and acidic residues" evidence="2">
    <location>
        <begin position="155"/>
        <end position="165"/>
    </location>
</feature>
<dbReference type="PANTHER" id="PTHR15904:SF17">
    <property type="entry name" value="RHO-GAP DOMAIN-CONTAINING PROTEIN"/>
    <property type="match status" value="1"/>
</dbReference>
<gene>
    <name evidence="3" type="ORF">HPB52_025632</name>
</gene>
<dbReference type="PANTHER" id="PTHR15904">
    <property type="entry name" value="FAM13"/>
    <property type="match status" value="1"/>
</dbReference>
<feature type="compositionally biased region" description="Basic and acidic residues" evidence="2">
    <location>
        <begin position="183"/>
        <end position="195"/>
    </location>
</feature>
<dbReference type="VEuPathDB" id="VectorBase:RSAN_047730"/>
<reference evidence="3" key="2">
    <citation type="submission" date="2021-09" db="EMBL/GenBank/DDBJ databases">
        <authorList>
            <person name="Jia N."/>
            <person name="Wang J."/>
            <person name="Shi W."/>
            <person name="Du L."/>
            <person name="Sun Y."/>
            <person name="Zhan W."/>
            <person name="Jiang J."/>
            <person name="Wang Q."/>
            <person name="Zhang B."/>
            <person name="Ji P."/>
            <person name="Sakyi L.B."/>
            <person name="Cui X."/>
            <person name="Yuan T."/>
            <person name="Jiang B."/>
            <person name="Yang W."/>
            <person name="Lam T.T.-Y."/>
            <person name="Chang Q."/>
            <person name="Ding S."/>
            <person name="Wang X."/>
            <person name="Zhu J."/>
            <person name="Ruan X."/>
            <person name="Zhao L."/>
            <person name="Wei J."/>
            <person name="Que T."/>
            <person name="Du C."/>
            <person name="Cheng J."/>
            <person name="Dai P."/>
            <person name="Han X."/>
            <person name="Huang E."/>
            <person name="Gao Y."/>
            <person name="Liu J."/>
            <person name="Shao H."/>
            <person name="Ye R."/>
            <person name="Li L."/>
            <person name="Wei W."/>
            <person name="Wang X."/>
            <person name="Wang C."/>
            <person name="Huo Q."/>
            <person name="Li W."/>
            <person name="Guo W."/>
            <person name="Chen H."/>
            <person name="Chen S."/>
            <person name="Zhou L."/>
            <person name="Zhou L."/>
            <person name="Ni X."/>
            <person name="Tian J."/>
            <person name="Zhou Y."/>
            <person name="Sheng Y."/>
            <person name="Liu T."/>
            <person name="Pan Y."/>
            <person name="Xia L."/>
            <person name="Li J."/>
            <person name="Zhao F."/>
            <person name="Cao W."/>
        </authorList>
    </citation>
    <scope>NUCLEOTIDE SEQUENCE</scope>
    <source>
        <strain evidence="3">Rsan-2018</strain>
        <tissue evidence="3">Larvae</tissue>
    </source>
</reference>
<feature type="coiled-coil region" evidence="1">
    <location>
        <begin position="312"/>
        <end position="372"/>
    </location>
</feature>
<comment type="caution">
    <text evidence="3">The sequence shown here is derived from an EMBL/GenBank/DDBJ whole genome shotgun (WGS) entry which is preliminary data.</text>
</comment>
<feature type="compositionally biased region" description="Basic and acidic residues" evidence="2">
    <location>
        <begin position="611"/>
        <end position="624"/>
    </location>
</feature>
<dbReference type="VEuPathDB" id="VectorBase:RSAN_050077"/>
<evidence type="ECO:0000256" key="2">
    <source>
        <dbReference type="SAM" id="MobiDB-lite"/>
    </source>
</evidence>
<feature type="compositionally biased region" description="Polar residues" evidence="2">
    <location>
        <begin position="145"/>
        <end position="154"/>
    </location>
</feature>
<feature type="compositionally biased region" description="Polar residues" evidence="2">
    <location>
        <begin position="221"/>
        <end position="230"/>
    </location>
</feature>
<feature type="region of interest" description="Disordered" evidence="2">
    <location>
        <begin position="35"/>
        <end position="236"/>
    </location>
</feature>
<feature type="compositionally biased region" description="Basic and acidic residues" evidence="2">
    <location>
        <begin position="67"/>
        <end position="100"/>
    </location>
</feature>
<dbReference type="Proteomes" id="UP000821837">
    <property type="component" value="Unassembled WGS sequence"/>
</dbReference>
<dbReference type="AlphaFoldDB" id="A0A9D4PA32"/>
<dbReference type="EMBL" id="JABSTV010002272">
    <property type="protein sequence ID" value="KAH7931498.1"/>
    <property type="molecule type" value="Genomic_DNA"/>
</dbReference>
<reference evidence="3" key="1">
    <citation type="journal article" date="2020" name="Cell">
        <title>Large-Scale Comparative Analyses of Tick Genomes Elucidate Their Genetic Diversity and Vector Capacities.</title>
        <authorList>
            <consortium name="Tick Genome and Microbiome Consortium (TIGMIC)"/>
            <person name="Jia N."/>
            <person name="Wang J."/>
            <person name="Shi W."/>
            <person name="Du L."/>
            <person name="Sun Y."/>
            <person name="Zhan W."/>
            <person name="Jiang J.F."/>
            <person name="Wang Q."/>
            <person name="Zhang B."/>
            <person name="Ji P."/>
            <person name="Bell-Sakyi L."/>
            <person name="Cui X.M."/>
            <person name="Yuan T.T."/>
            <person name="Jiang B.G."/>
            <person name="Yang W.F."/>
            <person name="Lam T.T."/>
            <person name="Chang Q.C."/>
            <person name="Ding S.J."/>
            <person name="Wang X.J."/>
            <person name="Zhu J.G."/>
            <person name="Ruan X.D."/>
            <person name="Zhao L."/>
            <person name="Wei J.T."/>
            <person name="Ye R.Z."/>
            <person name="Que T.C."/>
            <person name="Du C.H."/>
            <person name="Zhou Y.H."/>
            <person name="Cheng J.X."/>
            <person name="Dai P.F."/>
            <person name="Guo W.B."/>
            <person name="Han X.H."/>
            <person name="Huang E.J."/>
            <person name="Li L.F."/>
            <person name="Wei W."/>
            <person name="Gao Y.C."/>
            <person name="Liu J.Z."/>
            <person name="Shao H.Z."/>
            <person name="Wang X."/>
            <person name="Wang C.C."/>
            <person name="Yang T.C."/>
            <person name="Huo Q.B."/>
            <person name="Li W."/>
            <person name="Chen H.Y."/>
            <person name="Chen S.E."/>
            <person name="Zhou L.G."/>
            <person name="Ni X.B."/>
            <person name="Tian J.H."/>
            <person name="Sheng Y."/>
            <person name="Liu T."/>
            <person name="Pan Y.S."/>
            <person name="Xia L.Y."/>
            <person name="Li J."/>
            <person name="Zhao F."/>
            <person name="Cao W.C."/>
        </authorList>
    </citation>
    <scope>NUCLEOTIDE SEQUENCE</scope>
    <source>
        <strain evidence="3">Rsan-2018</strain>
    </source>
</reference>
<protein>
    <submittedName>
        <fullName evidence="3">Uncharacterized protein</fullName>
    </submittedName>
</protein>
<evidence type="ECO:0000313" key="4">
    <source>
        <dbReference type="Proteomes" id="UP000821837"/>
    </source>
</evidence>
<name>A0A9D4PA32_RHISA</name>
<evidence type="ECO:0000313" key="3">
    <source>
        <dbReference type="EMBL" id="KAH7931498.1"/>
    </source>
</evidence>
<organism evidence="3 4">
    <name type="scientific">Rhipicephalus sanguineus</name>
    <name type="common">Brown dog tick</name>
    <name type="synonym">Ixodes sanguineus</name>
    <dbReference type="NCBI Taxonomy" id="34632"/>
    <lineage>
        <taxon>Eukaryota</taxon>
        <taxon>Metazoa</taxon>
        <taxon>Ecdysozoa</taxon>
        <taxon>Arthropoda</taxon>
        <taxon>Chelicerata</taxon>
        <taxon>Arachnida</taxon>
        <taxon>Acari</taxon>
        <taxon>Parasitiformes</taxon>
        <taxon>Ixodida</taxon>
        <taxon>Ixodoidea</taxon>
        <taxon>Ixodidae</taxon>
        <taxon>Rhipicephalinae</taxon>
        <taxon>Rhipicephalus</taxon>
        <taxon>Rhipicephalus</taxon>
    </lineage>
</organism>
<keyword evidence="1" id="KW-0175">Coiled coil</keyword>
<dbReference type="InterPro" id="IPR039102">
    <property type="entry name" value="FAM13"/>
</dbReference>
<proteinExistence type="predicted"/>